<keyword evidence="3" id="KW-0808">Transferase</keyword>
<evidence type="ECO:0000313" key="4">
    <source>
        <dbReference type="Proteomes" id="UP001569428"/>
    </source>
</evidence>
<evidence type="ECO:0000313" key="3">
    <source>
        <dbReference type="EMBL" id="MFA0809534.1"/>
    </source>
</evidence>
<dbReference type="Proteomes" id="UP001569428">
    <property type="component" value="Unassembled WGS sequence"/>
</dbReference>
<keyword evidence="4" id="KW-1185">Reference proteome</keyword>
<feature type="transmembrane region" description="Helical" evidence="1">
    <location>
        <begin position="166"/>
        <end position="189"/>
    </location>
</feature>
<keyword evidence="1" id="KW-0812">Transmembrane</keyword>
<feature type="transmembrane region" description="Helical" evidence="1">
    <location>
        <begin position="59"/>
        <end position="79"/>
    </location>
</feature>
<dbReference type="Pfam" id="PF01757">
    <property type="entry name" value="Acyl_transf_3"/>
    <property type="match status" value="1"/>
</dbReference>
<dbReference type="GO" id="GO:0016746">
    <property type="term" value="F:acyltransferase activity"/>
    <property type="evidence" value="ECO:0007669"/>
    <property type="project" value="UniProtKB-KW"/>
</dbReference>
<evidence type="ECO:0000256" key="1">
    <source>
        <dbReference type="SAM" id="Phobius"/>
    </source>
</evidence>
<protein>
    <submittedName>
        <fullName evidence="3">Acyltransferase family protein</fullName>
        <ecNumber evidence="3">2.3.-.-</ecNumber>
    </submittedName>
</protein>
<keyword evidence="1" id="KW-0472">Membrane</keyword>
<comment type="caution">
    <text evidence="3">The sequence shown here is derived from an EMBL/GenBank/DDBJ whole genome shotgun (WGS) entry which is preliminary data.</text>
</comment>
<dbReference type="InterPro" id="IPR002656">
    <property type="entry name" value="Acyl_transf_3_dom"/>
</dbReference>
<keyword evidence="3" id="KW-0012">Acyltransferase</keyword>
<dbReference type="EC" id="2.3.-.-" evidence="3"/>
<gene>
    <name evidence="3" type="ORF">ACCI49_01260</name>
</gene>
<feature type="domain" description="Acyltransferase 3" evidence="2">
    <location>
        <begin position="5"/>
        <end position="364"/>
    </location>
</feature>
<dbReference type="InterPro" id="IPR050879">
    <property type="entry name" value="Acyltransferase_3"/>
</dbReference>
<name>A0ABV4NU63_9GAMM</name>
<dbReference type="PANTHER" id="PTHR23028:SF134">
    <property type="entry name" value="PUTATIVE (AFU_ORTHOLOGUE AFUA_4G08520)-RELATED"/>
    <property type="match status" value="1"/>
</dbReference>
<feature type="transmembrane region" description="Helical" evidence="1">
    <location>
        <begin position="243"/>
        <end position="261"/>
    </location>
</feature>
<proteinExistence type="predicted"/>
<feature type="transmembrane region" description="Helical" evidence="1">
    <location>
        <begin position="201"/>
        <end position="223"/>
    </location>
</feature>
<feature type="transmembrane region" description="Helical" evidence="1">
    <location>
        <begin position="100"/>
        <end position="122"/>
    </location>
</feature>
<dbReference type="EMBL" id="JBGMEK010000001">
    <property type="protein sequence ID" value="MFA0809534.1"/>
    <property type="molecule type" value="Genomic_DNA"/>
</dbReference>
<feature type="transmembrane region" description="Helical" evidence="1">
    <location>
        <begin position="349"/>
        <end position="367"/>
    </location>
</feature>
<reference evidence="3 4" key="1">
    <citation type="submission" date="2024-08" db="EMBL/GenBank/DDBJ databases">
        <authorList>
            <person name="Ishaq N."/>
        </authorList>
    </citation>
    <scope>NUCLEOTIDE SEQUENCE [LARGE SCALE GENOMIC DNA]</scope>
    <source>
        <strain evidence="3 4">DSM 18651</strain>
    </source>
</reference>
<feature type="transmembrane region" description="Helical" evidence="1">
    <location>
        <begin position="12"/>
        <end position="32"/>
    </location>
</feature>
<keyword evidence="1" id="KW-1133">Transmembrane helix</keyword>
<dbReference type="RefSeq" id="WP_371837151.1">
    <property type="nucleotide sequence ID" value="NZ_JBGMEK010000001.1"/>
</dbReference>
<feature type="transmembrane region" description="Helical" evidence="1">
    <location>
        <begin position="319"/>
        <end position="340"/>
    </location>
</feature>
<dbReference type="PANTHER" id="PTHR23028">
    <property type="entry name" value="ACETYLTRANSFERASE"/>
    <property type="match status" value="1"/>
</dbReference>
<accession>A0ABV4NU63</accession>
<organism evidence="3 4">
    <name type="scientific">Microbulbifer epialgicus</name>
    <dbReference type="NCBI Taxonomy" id="393907"/>
    <lineage>
        <taxon>Bacteria</taxon>
        <taxon>Pseudomonadati</taxon>
        <taxon>Pseudomonadota</taxon>
        <taxon>Gammaproteobacteria</taxon>
        <taxon>Cellvibrionales</taxon>
        <taxon>Microbulbiferaceae</taxon>
        <taxon>Microbulbifer</taxon>
    </lineage>
</organism>
<evidence type="ECO:0000259" key="2">
    <source>
        <dbReference type="Pfam" id="PF01757"/>
    </source>
</evidence>
<sequence>MKRIGYFDGLRGVAALVVVNEHLLKLFFALAFSDAALRAAGSGIIEQMSFPPFNMLHNGAWAVCIFFVLSGYVLSYSFFKTASVGQADLVGKVAARYLRLAIPVTASLIFVWVLMLLGAFQFEEVALITQSQEINQYGSIPTFTDIFKQGFGSALFLDDLRYNPPLWTMSVEMIGSIGIFLFQAIFLSFQTNKYAFEIRIFIYFISIVLIFPTLYTGFILGMMLCDIQNNEKTNKILEKYSKYWVPFSLIIGVMLCAYMIRGLYTNPYKIITIQEFHPYHEYLYNTWGAFFLIAGMSYSKKFVSILGKAIPRFIGRISFSLYLTHYTVMSSLTAYLYLYLPFDNHVAKVFFAIALSLPVMFLVAYFFDKLVNKPTIIAADFVKRRLILKIARRKPNLSREILISRN</sequence>